<gene>
    <name evidence="1" type="ORF">PL8927_730025</name>
</gene>
<keyword evidence="2" id="KW-1185">Reference proteome</keyword>
<dbReference type="RefSeq" id="WP_083624530.1">
    <property type="nucleotide sequence ID" value="NZ_LR734877.1"/>
</dbReference>
<dbReference type="EMBL" id="CZCU02000150">
    <property type="protein sequence ID" value="VXD22152.1"/>
    <property type="molecule type" value="Genomic_DNA"/>
</dbReference>
<evidence type="ECO:0000313" key="2">
    <source>
        <dbReference type="Proteomes" id="UP000184550"/>
    </source>
</evidence>
<protein>
    <submittedName>
        <fullName evidence="1">Uncharacterized protein</fullName>
    </submittedName>
</protein>
<sequence length="294" mass="34767">MFEVHYFSDNSVTFSRNLIALSDLLTVLGIRQKAQYQNIIKRHEERLSQFPEEAYTNDLAPFGREKEIFVSGNKRKFINLRQSIICVHQAINLGIITSQYGFNFLQWYAYIVESGIEQWYVEKSEEALQDSLIMLAGYGRIVIRQEVTILDNLSDSDKKTRRFDLVEFDNPRKAVRIRELKKHTITINHVREAIEKRRYLELAVQKYPGKQVDFIFCSPAGIEDSASNFIDQFENIYYEEMQELSLRLYLNALDHTPIEGWTYFQRNIFSKFQNILPEQKLLRAAEDVKRQKRK</sequence>
<proteinExistence type="predicted"/>
<reference evidence="1" key="1">
    <citation type="submission" date="2019-10" db="EMBL/GenBank/DDBJ databases">
        <authorList>
            <consortium name="Genoscope - CEA"/>
            <person name="William W."/>
        </authorList>
    </citation>
    <scope>NUCLEOTIDE SEQUENCE [LARGE SCALE GENOMIC DNA]</scope>
    <source>
        <strain evidence="1">BBR_PRJEB10992</strain>
    </source>
</reference>
<dbReference type="Proteomes" id="UP000184550">
    <property type="component" value="Unassembled WGS sequence"/>
</dbReference>
<organism evidence="1 2">
    <name type="scientific">Planktothrix serta PCC 8927</name>
    <dbReference type="NCBI Taxonomy" id="671068"/>
    <lineage>
        <taxon>Bacteria</taxon>
        <taxon>Bacillati</taxon>
        <taxon>Cyanobacteriota</taxon>
        <taxon>Cyanophyceae</taxon>
        <taxon>Oscillatoriophycideae</taxon>
        <taxon>Oscillatoriales</taxon>
        <taxon>Microcoleaceae</taxon>
        <taxon>Planktothrix</taxon>
    </lineage>
</organism>
<dbReference type="OrthoDB" id="518085at2"/>
<accession>A0A7Z9BY58</accession>
<dbReference type="AlphaFoldDB" id="A0A7Z9BY58"/>
<name>A0A7Z9BY58_9CYAN</name>
<evidence type="ECO:0000313" key="1">
    <source>
        <dbReference type="EMBL" id="VXD22152.1"/>
    </source>
</evidence>
<comment type="caution">
    <text evidence="1">The sequence shown here is derived from an EMBL/GenBank/DDBJ whole genome shotgun (WGS) entry which is preliminary data.</text>
</comment>